<dbReference type="InterPro" id="IPR005302">
    <property type="entry name" value="MoCF_Sase_C"/>
</dbReference>
<accession>A0A3S9W677</accession>
<dbReference type="PANTHER" id="PTHR36930:SF1">
    <property type="entry name" value="MOSC DOMAIN-CONTAINING PROTEIN"/>
    <property type="match status" value="1"/>
</dbReference>
<evidence type="ECO:0000313" key="3">
    <source>
        <dbReference type="Proteomes" id="UP000276888"/>
    </source>
</evidence>
<dbReference type="Proteomes" id="UP000276888">
    <property type="component" value="Chromosome"/>
</dbReference>
<keyword evidence="3" id="KW-1185">Reference proteome</keyword>
<name>A0A3S9W677_9MICO</name>
<proteinExistence type="predicted"/>
<evidence type="ECO:0000259" key="1">
    <source>
        <dbReference type="PROSITE" id="PS51340"/>
    </source>
</evidence>
<protein>
    <submittedName>
        <fullName evidence="2">Metal-sulfur cluster biosynthesis proteins YuaD</fullName>
    </submittedName>
</protein>
<evidence type="ECO:0000313" key="2">
    <source>
        <dbReference type="EMBL" id="AZS35509.1"/>
    </source>
</evidence>
<organism evidence="2 3">
    <name type="scientific">Microbacterium lemovicicum</name>
    <dbReference type="NCBI Taxonomy" id="1072463"/>
    <lineage>
        <taxon>Bacteria</taxon>
        <taxon>Bacillati</taxon>
        <taxon>Actinomycetota</taxon>
        <taxon>Actinomycetes</taxon>
        <taxon>Micrococcales</taxon>
        <taxon>Microbacteriaceae</taxon>
        <taxon>Microbacterium</taxon>
    </lineage>
</organism>
<dbReference type="Gene3D" id="2.40.33.20">
    <property type="entry name" value="PK beta-barrel domain-like"/>
    <property type="match status" value="1"/>
</dbReference>
<dbReference type="KEGG" id="mlv:CVS47_00101"/>
<reference evidence="2 3" key="1">
    <citation type="submission" date="2018-08" db="EMBL/GenBank/DDBJ databases">
        <title>Microbacterium lemovicicum sp. nov., a bacterium isolated from a natural uranium-rich soil.</title>
        <authorList>
            <person name="ORTET P."/>
        </authorList>
    </citation>
    <scope>NUCLEOTIDE SEQUENCE [LARGE SCALE GENOMIC DNA]</scope>
    <source>
        <strain evidence="2 3">Viu22</strain>
    </source>
</reference>
<dbReference type="Pfam" id="PF03473">
    <property type="entry name" value="MOSC"/>
    <property type="match status" value="1"/>
</dbReference>
<sequence>MSNARVISVSRDERHRFSKPSREEITLVEGLGVEGDAHFGATVQHLFDKRRGPQRPNLRQVHLIHEELFDEVTADVAPGDLGENVTTSGIDLLGLPRGARLRLGDDAVVEVTGLRNPCTKIDRLEAGLMKQLVTRDAAGTLMQKTGVMAIVLTGGVVRPGDAIEVELPAQPREALRAV</sequence>
<dbReference type="SUPFAM" id="SSF50800">
    <property type="entry name" value="PK beta-barrel domain-like"/>
    <property type="match status" value="1"/>
</dbReference>
<dbReference type="GO" id="GO:0003824">
    <property type="term" value="F:catalytic activity"/>
    <property type="evidence" value="ECO:0007669"/>
    <property type="project" value="InterPro"/>
</dbReference>
<gene>
    <name evidence="2" type="primary">yuaD</name>
    <name evidence="2" type="ORF">CVS47_00101</name>
</gene>
<dbReference type="EMBL" id="CP031423">
    <property type="protein sequence ID" value="AZS35509.1"/>
    <property type="molecule type" value="Genomic_DNA"/>
</dbReference>
<dbReference type="InterPro" id="IPR011037">
    <property type="entry name" value="Pyrv_Knase-like_insert_dom_sf"/>
</dbReference>
<dbReference type="GO" id="GO:0030170">
    <property type="term" value="F:pyridoxal phosphate binding"/>
    <property type="evidence" value="ECO:0007669"/>
    <property type="project" value="InterPro"/>
</dbReference>
<dbReference type="InterPro" id="IPR052716">
    <property type="entry name" value="MOSC_domain"/>
</dbReference>
<dbReference type="PROSITE" id="PS51340">
    <property type="entry name" value="MOSC"/>
    <property type="match status" value="1"/>
</dbReference>
<dbReference type="OrthoDB" id="9786134at2"/>
<dbReference type="PANTHER" id="PTHR36930">
    <property type="entry name" value="METAL-SULFUR CLUSTER BIOSYNTHESIS PROTEINS YUAD-RELATED"/>
    <property type="match status" value="1"/>
</dbReference>
<feature type="domain" description="MOSC" evidence="1">
    <location>
        <begin position="19"/>
        <end position="166"/>
    </location>
</feature>
<dbReference type="RefSeq" id="WP_127094329.1">
    <property type="nucleotide sequence ID" value="NZ_CP031423.1"/>
</dbReference>
<dbReference type="GO" id="GO:0030151">
    <property type="term" value="F:molybdenum ion binding"/>
    <property type="evidence" value="ECO:0007669"/>
    <property type="project" value="InterPro"/>
</dbReference>
<dbReference type="AlphaFoldDB" id="A0A3S9W677"/>